<dbReference type="Proteomes" id="UP000828251">
    <property type="component" value="Unassembled WGS sequence"/>
</dbReference>
<dbReference type="OrthoDB" id="1415334at2759"/>
<gene>
    <name evidence="1" type="ORF">J1N35_035251</name>
</gene>
<evidence type="ECO:0000313" key="2">
    <source>
        <dbReference type="Proteomes" id="UP000828251"/>
    </source>
</evidence>
<name>A0A9D3ZQ03_9ROSI</name>
<protein>
    <submittedName>
        <fullName evidence="1">Uncharacterized protein</fullName>
    </submittedName>
</protein>
<dbReference type="EMBL" id="JAIQCV010000010">
    <property type="protein sequence ID" value="KAH1057186.1"/>
    <property type="molecule type" value="Genomic_DNA"/>
</dbReference>
<reference evidence="1 2" key="1">
    <citation type="journal article" date="2021" name="Plant Biotechnol. J.">
        <title>Multi-omics assisted identification of the key and species-specific regulatory components of drought-tolerant mechanisms in Gossypium stocksii.</title>
        <authorList>
            <person name="Yu D."/>
            <person name="Ke L."/>
            <person name="Zhang D."/>
            <person name="Wu Y."/>
            <person name="Sun Y."/>
            <person name="Mei J."/>
            <person name="Sun J."/>
            <person name="Sun Y."/>
        </authorList>
    </citation>
    <scope>NUCLEOTIDE SEQUENCE [LARGE SCALE GENOMIC DNA]</scope>
    <source>
        <strain evidence="2">cv. E1</strain>
        <tissue evidence="1">Leaf</tissue>
    </source>
</reference>
<keyword evidence="2" id="KW-1185">Reference proteome</keyword>
<organism evidence="1 2">
    <name type="scientific">Gossypium stocksii</name>
    <dbReference type="NCBI Taxonomy" id="47602"/>
    <lineage>
        <taxon>Eukaryota</taxon>
        <taxon>Viridiplantae</taxon>
        <taxon>Streptophyta</taxon>
        <taxon>Embryophyta</taxon>
        <taxon>Tracheophyta</taxon>
        <taxon>Spermatophyta</taxon>
        <taxon>Magnoliopsida</taxon>
        <taxon>eudicotyledons</taxon>
        <taxon>Gunneridae</taxon>
        <taxon>Pentapetalae</taxon>
        <taxon>rosids</taxon>
        <taxon>malvids</taxon>
        <taxon>Malvales</taxon>
        <taxon>Malvaceae</taxon>
        <taxon>Malvoideae</taxon>
        <taxon>Gossypium</taxon>
    </lineage>
</organism>
<proteinExistence type="predicted"/>
<comment type="caution">
    <text evidence="1">The sequence shown here is derived from an EMBL/GenBank/DDBJ whole genome shotgun (WGS) entry which is preliminary data.</text>
</comment>
<dbReference type="AlphaFoldDB" id="A0A9D3ZQ03"/>
<sequence>YELVQYRFYEILDNLCAINSTGADYLANIPFEQWTQLYNGGLWHKHMITNLAECINSVLKRMHHLPITSIFKET</sequence>
<feature type="non-terminal residue" evidence="1">
    <location>
        <position position="1"/>
    </location>
</feature>
<evidence type="ECO:0000313" key="1">
    <source>
        <dbReference type="EMBL" id="KAH1057186.1"/>
    </source>
</evidence>
<accession>A0A9D3ZQ03</accession>